<proteinExistence type="predicted"/>
<dbReference type="PANTHER" id="PTHR43222:SF2">
    <property type="entry name" value="NUDIX HYDROLASE 23, CHLOROPLASTIC"/>
    <property type="match status" value="1"/>
</dbReference>
<organism evidence="4 5">
    <name type="scientific">Paraburkholderia atlantica</name>
    <dbReference type="NCBI Taxonomy" id="2654982"/>
    <lineage>
        <taxon>Bacteria</taxon>
        <taxon>Pseudomonadati</taxon>
        <taxon>Pseudomonadota</taxon>
        <taxon>Betaproteobacteria</taxon>
        <taxon>Burkholderiales</taxon>
        <taxon>Burkholderiaceae</taxon>
        <taxon>Paraburkholderia</taxon>
    </lineage>
</organism>
<accession>D5WKW6</accession>
<dbReference type="AlphaFoldDB" id="D5WKW6"/>
<reference evidence="5" key="1">
    <citation type="submission" date="2010-04" db="EMBL/GenBank/DDBJ databases">
        <title>Complete sequence of chromosome 3 of Burkholderia sp. CCGE1002.</title>
        <authorList>
            <consortium name="US DOE Joint Genome Institute"/>
            <person name="Lucas S."/>
            <person name="Copeland A."/>
            <person name="Lapidus A."/>
            <person name="Cheng J.-F."/>
            <person name="Bruce D."/>
            <person name="Goodwin L."/>
            <person name="Pitluck S."/>
            <person name="Chertkov O."/>
            <person name="Detter J.C."/>
            <person name="Han C."/>
            <person name="Tapia R."/>
            <person name="Land M."/>
            <person name="Hauser L."/>
            <person name="Kyrpides N."/>
            <person name="Ovchinnikova G."/>
            <person name="Martinez-Romero E."/>
            <person name="Hernandez M.A.R."/>
            <person name="Tiedje J.M."/>
            <person name="Woyke T."/>
        </authorList>
    </citation>
    <scope>NUCLEOTIDE SEQUENCE [LARGE SCALE GENOMIC DNA]</scope>
    <source>
        <strain evidence="5">CCGE1002</strain>
    </source>
</reference>
<keyword evidence="2 4" id="KW-0378">Hydrolase</keyword>
<dbReference type="Pfam" id="PF00293">
    <property type="entry name" value="NUDIX"/>
    <property type="match status" value="1"/>
</dbReference>
<dbReference type="EMBL" id="CP002015">
    <property type="protein sequence ID" value="ADG19862.1"/>
    <property type="molecule type" value="Genomic_DNA"/>
</dbReference>
<name>D5WKW6_PARAM</name>
<evidence type="ECO:0000313" key="5">
    <source>
        <dbReference type="Proteomes" id="UP000002190"/>
    </source>
</evidence>
<dbReference type="GO" id="GO:0016787">
    <property type="term" value="F:hydrolase activity"/>
    <property type="evidence" value="ECO:0007669"/>
    <property type="project" value="UniProtKB-KW"/>
</dbReference>
<comment type="cofactor">
    <cofactor evidence="1">
        <name>Mg(2+)</name>
        <dbReference type="ChEBI" id="CHEBI:18420"/>
    </cofactor>
</comment>
<reference evidence="4 5" key="2">
    <citation type="journal article" date="2012" name="J. Bacteriol.">
        <title>Genome Sequences of Burkholderia sp. Strains CCGE1002 and H160, Isolated from Legume Nodules in Mexico and Brazil.</title>
        <authorList>
            <person name="Ormeno-Orrillo E."/>
            <person name="Rogel M.A."/>
            <person name="Chueire L.M."/>
            <person name="Tiedje J.M."/>
            <person name="Martinez-Romero E."/>
            <person name="Hungria M."/>
        </authorList>
    </citation>
    <scope>NUCLEOTIDE SEQUENCE [LARGE SCALE GENOMIC DNA]</scope>
    <source>
        <strain evidence="4 5">CCGE1002</strain>
    </source>
</reference>
<evidence type="ECO:0000259" key="3">
    <source>
        <dbReference type="PROSITE" id="PS51462"/>
    </source>
</evidence>
<dbReference type="PROSITE" id="PS51462">
    <property type="entry name" value="NUDIX"/>
    <property type="match status" value="1"/>
</dbReference>
<protein>
    <submittedName>
        <fullName evidence="4">NUDIX hydrolase</fullName>
    </submittedName>
</protein>
<dbReference type="HOGENOM" id="CLU_037162_25_1_4"/>
<dbReference type="Proteomes" id="UP000002190">
    <property type="component" value="Chromosome 3"/>
</dbReference>
<dbReference type="Gene3D" id="3.90.79.10">
    <property type="entry name" value="Nucleoside Triphosphate Pyrophosphohydrolase"/>
    <property type="match status" value="1"/>
</dbReference>
<dbReference type="SUPFAM" id="SSF55811">
    <property type="entry name" value="Nudix"/>
    <property type="match status" value="1"/>
</dbReference>
<dbReference type="InterPro" id="IPR000086">
    <property type="entry name" value="NUDIX_hydrolase_dom"/>
</dbReference>
<dbReference type="PROSITE" id="PS00893">
    <property type="entry name" value="NUDIX_BOX"/>
    <property type="match status" value="1"/>
</dbReference>
<sequence length="150" mass="16978">MLRSAPTTECPPLKMKDRSTILCVRDSKLLLVARSRSRWSLPGGTIKRLETPLDAARRELEEETNVVEVHLTYLFQFGGLNKRHHVFLAEFARDISPEPGNEIAQCRWFTPIKIQTLSASIPTRAIVGLFIRFDDRGYGRGSGHGRFVGQ</sequence>
<evidence type="ECO:0000256" key="2">
    <source>
        <dbReference type="ARBA" id="ARBA00022801"/>
    </source>
</evidence>
<dbReference type="eggNOG" id="COG1051">
    <property type="taxonomic scope" value="Bacteria"/>
</dbReference>
<evidence type="ECO:0000256" key="1">
    <source>
        <dbReference type="ARBA" id="ARBA00001946"/>
    </source>
</evidence>
<dbReference type="PANTHER" id="PTHR43222">
    <property type="entry name" value="NUDIX HYDROLASE 23"/>
    <property type="match status" value="1"/>
</dbReference>
<evidence type="ECO:0000313" key="4">
    <source>
        <dbReference type="EMBL" id="ADG19862.1"/>
    </source>
</evidence>
<dbReference type="STRING" id="640511.BC1002_5991"/>
<dbReference type="CDD" id="cd04667">
    <property type="entry name" value="NUDIX_Hydrolase"/>
    <property type="match status" value="1"/>
</dbReference>
<dbReference type="InterPro" id="IPR020084">
    <property type="entry name" value="NUDIX_hydrolase_CS"/>
</dbReference>
<gene>
    <name evidence="4" type="ordered locus">BC1002_5991</name>
</gene>
<feature type="domain" description="Nudix hydrolase" evidence="3">
    <location>
        <begin position="13"/>
        <end position="132"/>
    </location>
</feature>
<dbReference type="KEGG" id="bge:BC1002_5991"/>
<dbReference type="InterPro" id="IPR015797">
    <property type="entry name" value="NUDIX_hydrolase-like_dom_sf"/>
</dbReference>